<evidence type="ECO:0000256" key="1">
    <source>
        <dbReference type="SAM" id="SignalP"/>
    </source>
</evidence>
<protein>
    <recommendedName>
        <fullName evidence="2">Ricin B lectin domain-containing protein</fullName>
    </recommendedName>
</protein>
<dbReference type="AlphaFoldDB" id="A0A8H5GNK0"/>
<reference evidence="3 4" key="1">
    <citation type="journal article" date="2020" name="ISME J.">
        <title>Uncovering the hidden diversity of litter-decomposition mechanisms in mushroom-forming fungi.</title>
        <authorList>
            <person name="Floudas D."/>
            <person name="Bentzer J."/>
            <person name="Ahren D."/>
            <person name="Johansson T."/>
            <person name="Persson P."/>
            <person name="Tunlid A."/>
        </authorList>
    </citation>
    <scope>NUCLEOTIDE SEQUENCE [LARGE SCALE GENOMIC DNA]</scope>
    <source>
        <strain evidence="3 4">CBS 291.85</strain>
    </source>
</reference>
<comment type="caution">
    <text evidence="3">The sequence shown here is derived from an EMBL/GenBank/DDBJ whole genome shotgun (WGS) entry which is preliminary data.</text>
</comment>
<evidence type="ECO:0000313" key="3">
    <source>
        <dbReference type="EMBL" id="KAF5367920.1"/>
    </source>
</evidence>
<dbReference type="Gene3D" id="2.80.10.50">
    <property type="match status" value="1"/>
</dbReference>
<dbReference type="Pfam" id="PF14200">
    <property type="entry name" value="RicinB_lectin_2"/>
    <property type="match status" value="1"/>
</dbReference>
<dbReference type="EMBL" id="JAACJM010000017">
    <property type="protein sequence ID" value="KAF5367920.1"/>
    <property type="molecule type" value="Genomic_DNA"/>
</dbReference>
<dbReference type="SUPFAM" id="SSF50370">
    <property type="entry name" value="Ricin B-like lectins"/>
    <property type="match status" value="1"/>
</dbReference>
<name>A0A8H5GNK0_9AGAR</name>
<gene>
    <name evidence="3" type="ORF">D9758_004364</name>
</gene>
<keyword evidence="4" id="KW-1185">Reference proteome</keyword>
<keyword evidence="1" id="KW-0732">Signal</keyword>
<dbReference type="InterPro" id="IPR035992">
    <property type="entry name" value="Ricin_B-like_lectins"/>
</dbReference>
<feature type="chain" id="PRO_5034049036" description="Ricin B lectin domain-containing protein" evidence="1">
    <location>
        <begin position="22"/>
        <end position="164"/>
    </location>
</feature>
<evidence type="ECO:0000313" key="4">
    <source>
        <dbReference type="Proteomes" id="UP000559256"/>
    </source>
</evidence>
<proteinExistence type="predicted"/>
<dbReference type="CDD" id="cd23422">
    <property type="entry name" value="beta-trefoil_Ricin_MPL_CNL"/>
    <property type="match status" value="1"/>
</dbReference>
<dbReference type="Proteomes" id="UP000559256">
    <property type="component" value="Unassembled WGS sequence"/>
</dbReference>
<organism evidence="3 4">
    <name type="scientific">Tetrapyrgos nigripes</name>
    <dbReference type="NCBI Taxonomy" id="182062"/>
    <lineage>
        <taxon>Eukaryota</taxon>
        <taxon>Fungi</taxon>
        <taxon>Dikarya</taxon>
        <taxon>Basidiomycota</taxon>
        <taxon>Agaricomycotina</taxon>
        <taxon>Agaricomycetes</taxon>
        <taxon>Agaricomycetidae</taxon>
        <taxon>Agaricales</taxon>
        <taxon>Marasmiineae</taxon>
        <taxon>Marasmiaceae</taxon>
        <taxon>Tetrapyrgos</taxon>
    </lineage>
</organism>
<sequence length="164" mass="18322">MRAPVLSLVTSLLCLLGIVFAQELIQSGDTWTIFNAKSGTVMDLNMQDNTTVIGWALNNGPNQHWNTTWTGSHWNLQNQYTGSYLSIVGDVSDAGNGVALAGSPNPFDWDIWHDNDNDTNYRLYVPGTVFNLDLWDFGLSRNGNPITLWSAWNGTHQTWTFQKA</sequence>
<dbReference type="OrthoDB" id="2131701at2759"/>
<accession>A0A8H5GNK0</accession>
<feature type="domain" description="Ricin B lectin" evidence="2">
    <location>
        <begin position="27"/>
        <end position="97"/>
    </location>
</feature>
<evidence type="ECO:0000259" key="2">
    <source>
        <dbReference type="Pfam" id="PF14200"/>
    </source>
</evidence>
<dbReference type="InterPro" id="IPR000772">
    <property type="entry name" value="Ricin_B_lectin"/>
</dbReference>
<feature type="signal peptide" evidence="1">
    <location>
        <begin position="1"/>
        <end position="21"/>
    </location>
</feature>